<dbReference type="AlphaFoldDB" id="A0ABD3PJV7"/>
<protein>
    <recommendedName>
        <fullName evidence="5">Condensin-2 complex subunit G2</fullName>
    </recommendedName>
</protein>
<feature type="region of interest" description="Disordered" evidence="2">
    <location>
        <begin position="1"/>
        <end position="22"/>
    </location>
</feature>
<feature type="repeat" description="HEAT" evidence="1">
    <location>
        <begin position="505"/>
        <end position="541"/>
    </location>
</feature>
<dbReference type="PANTHER" id="PTHR16199:SF4">
    <property type="entry name" value="CONDENSIN-2 COMPLEX SUBUNIT G2"/>
    <property type="match status" value="1"/>
</dbReference>
<evidence type="ECO:0000256" key="2">
    <source>
        <dbReference type="SAM" id="MobiDB-lite"/>
    </source>
</evidence>
<dbReference type="InterPro" id="IPR021133">
    <property type="entry name" value="HEAT_type_2"/>
</dbReference>
<organism evidence="3 4">
    <name type="scientific">Cyclotella cryptica</name>
    <dbReference type="NCBI Taxonomy" id="29204"/>
    <lineage>
        <taxon>Eukaryota</taxon>
        <taxon>Sar</taxon>
        <taxon>Stramenopiles</taxon>
        <taxon>Ochrophyta</taxon>
        <taxon>Bacillariophyta</taxon>
        <taxon>Coscinodiscophyceae</taxon>
        <taxon>Thalassiosirophycidae</taxon>
        <taxon>Stephanodiscales</taxon>
        <taxon>Stephanodiscaceae</taxon>
        <taxon>Cyclotella</taxon>
    </lineage>
</organism>
<evidence type="ECO:0000256" key="1">
    <source>
        <dbReference type="PROSITE-ProRule" id="PRU00103"/>
    </source>
</evidence>
<dbReference type="InterPro" id="IPR011989">
    <property type="entry name" value="ARM-like"/>
</dbReference>
<dbReference type="EMBL" id="JABMIG020000163">
    <property type="protein sequence ID" value="KAL3788032.1"/>
    <property type="molecule type" value="Genomic_DNA"/>
</dbReference>
<sequence>MAPDRDETTSDQVDEDDNEDDLHETFNETVSRTLISDDPGSTCVLSQSQLFAVVENAITVQPIVEFFYNDASAKQRRDEARAVVAKLNRVKSRRLFASLLPLMQRVVEEASYQHHEQEGEADEAEINRSLQFLRICADLLVSHLDSLKKNKPSVIDEAFEMTTMLHDLLFPLHQSPSKHAAATSSSIFSLCEKWWHLNLEDREQLVTQLIPLLLLSSLDEHATKSDVKRLFSMREALDLLDFGDPSIESLEKQLLRTISHPLFLQCTEGKRFLSHLFTVDAGFISRLHSAVRVQIPHAKKSILNAYADVYWHAWKSSAGDDREEILLSLEENAIQDLTFQVIHAANPTTSKNCRSLLDRFLLYKKEPAVESMLYRTYGPLLWRSLIASNARVRLQAATVLADTFPLRDLKSNVGYDAVVTKTVESVVKLMRDEVPNVRVAGCVCAGKILGGFWVAVPSKDIRILLNEIIAKHASDTTSSAVRNTAIQTITALLYEEKTHAVLRPLLPSLGNMIHDKTEKVRLSVVKMLLVVKKLKGMKYYHVVPAKHLLARLAEEGRGKNNPTGPVAKSLTELLSNSFFPTGSKTTTADVIGRTFRLLQDNPNAALTFYKNASTQLSVHSVVKLISALMKCLCFLIVEEKKNGKEDVSSLELSLVVEEEGFDCSCETKDEFGVERMATIAESISILWESIESDLKKTNNAHVHELLLDAFSGNIVTEIFCHFENKFDDSSNESIKWDACFRALVAILNCAGKMDGKKFEGLRAHIFAELDKSWDSPPEQRSKANFTPYVSLLCAWGMAEELAECLALSITNYFAGGGDKQPPRKKTRGSNIHSSLPLLHIDVCLSILGHTLQGAYPALVVARDCILKCEAGLNAIVAALRKAEEVAVVSLRAIGPPTLEVDDELVKNIGKCIECHGRIILHNIGNDFPVTLPAEALDLINWVSESIVPALIKLIGQNNTLRDLDISGISGVDSPMNSPISTHAPRRRSSRYSSFQHMSLRLSDATLPECGSYNVYQEHSKFTCTIAAAVSCIRSVVLIFAEWLSICRVCDTSIMSYPVKWCEVLKSSDENVRKALLPIFSRVALLCLTISGNSAMLDEILAYVQDADLPRAEQRILSSFSCGLVSLQGQEKCEVAIASIVRAICSSFQQFELNGDEPTIPSSILARMTPGIKAILLSLLSDNRGSLILAQHLQDDTIANPLKAKLLEEVATHAPKSAALNKILRQWAMDQTIMDSSAIFVPHGVNDEDPS</sequence>
<evidence type="ECO:0000313" key="3">
    <source>
        <dbReference type="EMBL" id="KAL3788032.1"/>
    </source>
</evidence>
<evidence type="ECO:0008006" key="5">
    <source>
        <dbReference type="Google" id="ProtNLM"/>
    </source>
</evidence>
<proteinExistence type="predicted"/>
<reference evidence="3 4" key="1">
    <citation type="journal article" date="2020" name="G3 (Bethesda)">
        <title>Improved Reference Genome for Cyclotella cryptica CCMP332, a Model for Cell Wall Morphogenesis, Salinity Adaptation, and Lipid Production in Diatoms (Bacillariophyta).</title>
        <authorList>
            <person name="Roberts W.R."/>
            <person name="Downey K.M."/>
            <person name="Ruck E.C."/>
            <person name="Traller J.C."/>
            <person name="Alverson A.J."/>
        </authorList>
    </citation>
    <scope>NUCLEOTIDE SEQUENCE [LARGE SCALE GENOMIC DNA]</scope>
    <source>
        <strain evidence="3 4">CCMP332</strain>
    </source>
</reference>
<keyword evidence="4" id="KW-1185">Reference proteome</keyword>
<dbReference type="PROSITE" id="PS50077">
    <property type="entry name" value="HEAT_REPEAT"/>
    <property type="match status" value="1"/>
</dbReference>
<gene>
    <name evidence="3" type="ORF">HJC23_008376</name>
</gene>
<dbReference type="Proteomes" id="UP001516023">
    <property type="component" value="Unassembled WGS sequence"/>
</dbReference>
<dbReference type="SUPFAM" id="SSF48371">
    <property type="entry name" value="ARM repeat"/>
    <property type="match status" value="1"/>
</dbReference>
<name>A0ABD3PJV7_9STRA</name>
<dbReference type="InterPro" id="IPR016024">
    <property type="entry name" value="ARM-type_fold"/>
</dbReference>
<comment type="caution">
    <text evidence="3">The sequence shown here is derived from an EMBL/GenBank/DDBJ whole genome shotgun (WGS) entry which is preliminary data.</text>
</comment>
<accession>A0ABD3PJV7</accession>
<dbReference type="Pfam" id="PF12422">
    <property type="entry name" value="Condensin2nSMC"/>
    <property type="match status" value="1"/>
</dbReference>
<evidence type="ECO:0000313" key="4">
    <source>
        <dbReference type="Proteomes" id="UP001516023"/>
    </source>
</evidence>
<feature type="compositionally biased region" description="Acidic residues" evidence="2">
    <location>
        <begin position="12"/>
        <end position="22"/>
    </location>
</feature>
<dbReference type="Gene3D" id="1.25.10.10">
    <property type="entry name" value="Leucine-rich Repeat Variant"/>
    <property type="match status" value="1"/>
</dbReference>
<dbReference type="PANTHER" id="PTHR16199">
    <property type="entry name" value="CONDENSIN-2 COMPLEX SUBUNIT G2"/>
    <property type="match status" value="1"/>
</dbReference>
<dbReference type="InterPro" id="IPR024741">
    <property type="entry name" value="Condensin2_G2"/>
</dbReference>